<evidence type="ECO:0000313" key="2">
    <source>
        <dbReference type="EMBL" id="KKY30217.1"/>
    </source>
</evidence>
<feature type="region of interest" description="Disordered" evidence="1">
    <location>
        <begin position="1"/>
        <end position="31"/>
    </location>
</feature>
<dbReference type="Proteomes" id="UP000034680">
    <property type="component" value="Unassembled WGS sequence"/>
</dbReference>
<organism evidence="2 3">
    <name type="scientific">Diaporthe ampelina</name>
    <dbReference type="NCBI Taxonomy" id="1214573"/>
    <lineage>
        <taxon>Eukaryota</taxon>
        <taxon>Fungi</taxon>
        <taxon>Dikarya</taxon>
        <taxon>Ascomycota</taxon>
        <taxon>Pezizomycotina</taxon>
        <taxon>Sordariomycetes</taxon>
        <taxon>Sordariomycetidae</taxon>
        <taxon>Diaporthales</taxon>
        <taxon>Diaporthaceae</taxon>
        <taxon>Diaporthe</taxon>
    </lineage>
</organism>
<gene>
    <name evidence="2" type="ORF">UCDDA912_g09840</name>
</gene>
<sequence>MAANNQADYPNLPSDEDKLPPPEPAHPSSLSAKCHCGRISVEIPSLPTKMNECRCSICYRYGAQWGYYHYDDVNIVVNVHATRSAAKDHPVQQEPPPAKQVGEDVRGLQYYVRDDMEGHLGFYFCGNCGCLTHWAPTEQGLAWLEEERKTKGPDAPWKKVGVNCRMLAPHLLEGVEKKTGPLGELSSWDFKQAAHV</sequence>
<dbReference type="OrthoDB" id="2993351at2759"/>
<proteinExistence type="predicted"/>
<name>A0A0G2F664_9PEZI</name>
<dbReference type="EMBL" id="LCUC01000516">
    <property type="protein sequence ID" value="KKY30217.1"/>
    <property type="molecule type" value="Genomic_DNA"/>
</dbReference>
<evidence type="ECO:0000313" key="3">
    <source>
        <dbReference type="Proteomes" id="UP000034680"/>
    </source>
</evidence>
<accession>A0A0G2F664</accession>
<dbReference type="InterPro" id="IPR011057">
    <property type="entry name" value="Mss4-like_sf"/>
</dbReference>
<reference evidence="2 3" key="2">
    <citation type="submission" date="2015-05" db="EMBL/GenBank/DDBJ databases">
        <authorList>
            <person name="Morales-Cruz A."/>
            <person name="Amrine K.C."/>
            <person name="Cantu D."/>
        </authorList>
    </citation>
    <scope>NUCLEOTIDE SEQUENCE [LARGE SCALE GENOMIC DNA]</scope>
    <source>
        <strain evidence="2">DA912</strain>
    </source>
</reference>
<reference evidence="2 3" key="1">
    <citation type="submission" date="2015-05" db="EMBL/GenBank/DDBJ databases">
        <title>Distinctive expansion of gene families associated with plant cell wall degradation and secondary metabolism in the genomes of grapevine trunk pathogens.</title>
        <authorList>
            <person name="Lawrence D.P."/>
            <person name="Travadon R."/>
            <person name="Rolshausen P.E."/>
            <person name="Baumgartner K."/>
        </authorList>
    </citation>
    <scope>NUCLEOTIDE SEQUENCE [LARGE SCALE GENOMIC DNA]</scope>
    <source>
        <strain evidence="2">DA912</strain>
    </source>
</reference>
<dbReference type="AlphaFoldDB" id="A0A0G2F664"/>
<dbReference type="Gene3D" id="2.170.150.70">
    <property type="match status" value="1"/>
</dbReference>
<protein>
    <submittedName>
        <fullName evidence="2">Putative glutathione-dependent formaldehyde-activating gfa</fullName>
    </submittedName>
</protein>
<keyword evidence="3" id="KW-1185">Reference proteome</keyword>
<comment type="caution">
    <text evidence="2">The sequence shown here is derived from an EMBL/GenBank/DDBJ whole genome shotgun (WGS) entry which is preliminary data.</text>
</comment>
<dbReference type="SUPFAM" id="SSF51316">
    <property type="entry name" value="Mss4-like"/>
    <property type="match status" value="1"/>
</dbReference>
<evidence type="ECO:0000256" key="1">
    <source>
        <dbReference type="SAM" id="MobiDB-lite"/>
    </source>
</evidence>